<proteinExistence type="predicted"/>
<comment type="caution">
    <text evidence="1">The sequence shown here is derived from an EMBL/GenBank/DDBJ whole genome shotgun (WGS) entry which is preliminary data.</text>
</comment>
<evidence type="ECO:0000313" key="1">
    <source>
        <dbReference type="EMBL" id="TGZ63048.1"/>
    </source>
</evidence>
<keyword evidence="2" id="KW-1185">Reference proteome</keyword>
<organism evidence="1 2">
    <name type="scientific">Opisthorchis felineus</name>
    <dbReference type="NCBI Taxonomy" id="147828"/>
    <lineage>
        <taxon>Eukaryota</taxon>
        <taxon>Metazoa</taxon>
        <taxon>Spiralia</taxon>
        <taxon>Lophotrochozoa</taxon>
        <taxon>Platyhelminthes</taxon>
        <taxon>Trematoda</taxon>
        <taxon>Digenea</taxon>
        <taxon>Opisthorchiida</taxon>
        <taxon>Opisthorchiata</taxon>
        <taxon>Opisthorchiidae</taxon>
        <taxon>Opisthorchis</taxon>
    </lineage>
</organism>
<evidence type="ECO:0000313" key="2">
    <source>
        <dbReference type="Proteomes" id="UP000308267"/>
    </source>
</evidence>
<sequence length="122" mass="14277">MNRSLQTDQPVVYYVLNRIDSIHLFFVSSSLCTNQKRHTDFVCSSHTPDAHSQVDTTPLVRLLAFTPLATFRQGKTRPYFLRDFISVFQSHLPVYRISMSGFPAFSYQLFWRCDKQRMHVIA</sequence>
<dbReference type="EMBL" id="SJOL01007305">
    <property type="protein sequence ID" value="TGZ63048.1"/>
    <property type="molecule type" value="Genomic_DNA"/>
</dbReference>
<dbReference type="Proteomes" id="UP000308267">
    <property type="component" value="Unassembled WGS sequence"/>
</dbReference>
<reference evidence="1 2" key="1">
    <citation type="journal article" date="2019" name="BMC Genomics">
        <title>New insights from Opisthorchis felineus genome: update on genomics of the epidemiologically important liver flukes.</title>
        <authorList>
            <person name="Ershov N.I."/>
            <person name="Mordvinov V.A."/>
            <person name="Prokhortchouk E.B."/>
            <person name="Pakharukova M.Y."/>
            <person name="Gunbin K.V."/>
            <person name="Ustyantsev K."/>
            <person name="Genaev M.A."/>
            <person name="Blinov A.G."/>
            <person name="Mazur A."/>
            <person name="Boulygina E."/>
            <person name="Tsygankova S."/>
            <person name="Khrameeva E."/>
            <person name="Chekanov N."/>
            <person name="Fan G."/>
            <person name="Xiao A."/>
            <person name="Zhang H."/>
            <person name="Xu X."/>
            <person name="Yang H."/>
            <person name="Solovyev V."/>
            <person name="Lee S.M."/>
            <person name="Liu X."/>
            <person name="Afonnikov D.A."/>
            <person name="Skryabin K.G."/>
        </authorList>
    </citation>
    <scope>NUCLEOTIDE SEQUENCE [LARGE SCALE GENOMIC DNA]</scope>
    <source>
        <strain evidence="1">AK-0245</strain>
        <tissue evidence="1">Whole organism</tissue>
    </source>
</reference>
<gene>
    <name evidence="1" type="ORF">CRM22_007118</name>
</gene>
<protein>
    <submittedName>
        <fullName evidence="1">Uncharacterized protein</fullName>
    </submittedName>
</protein>
<dbReference type="AlphaFoldDB" id="A0A4S2LQ65"/>
<accession>A0A4S2LQ65</accession>
<name>A0A4S2LQ65_OPIFE</name>